<organism evidence="3 4">
    <name type="scientific">Fuscibacter oryzae</name>
    <dbReference type="NCBI Taxonomy" id="2803939"/>
    <lineage>
        <taxon>Bacteria</taxon>
        <taxon>Pseudomonadati</taxon>
        <taxon>Pseudomonadota</taxon>
        <taxon>Alphaproteobacteria</taxon>
        <taxon>Rhodobacterales</taxon>
        <taxon>Paracoccaceae</taxon>
        <taxon>Fuscibacter</taxon>
    </lineage>
</organism>
<name>A0A8J7MU97_9RHOB</name>
<keyword evidence="1" id="KW-1133">Transmembrane helix</keyword>
<dbReference type="EMBL" id="JAESVP010000004">
    <property type="protein sequence ID" value="MBL4928199.1"/>
    <property type="molecule type" value="Genomic_DNA"/>
</dbReference>
<protein>
    <submittedName>
        <fullName evidence="3">Tripartite tricarboxylate transporter TctB family protein</fullName>
    </submittedName>
</protein>
<feature type="transmembrane region" description="Helical" evidence="1">
    <location>
        <begin position="126"/>
        <end position="146"/>
    </location>
</feature>
<proteinExistence type="predicted"/>
<evidence type="ECO:0000259" key="2">
    <source>
        <dbReference type="Pfam" id="PF07331"/>
    </source>
</evidence>
<accession>A0A8J7MU97</accession>
<keyword evidence="1" id="KW-0812">Transmembrane</keyword>
<evidence type="ECO:0000256" key="1">
    <source>
        <dbReference type="SAM" id="Phobius"/>
    </source>
</evidence>
<feature type="transmembrane region" description="Helical" evidence="1">
    <location>
        <begin position="51"/>
        <end position="70"/>
    </location>
</feature>
<comment type="caution">
    <text evidence="3">The sequence shown here is derived from an EMBL/GenBank/DDBJ whole genome shotgun (WGS) entry which is preliminary data.</text>
</comment>
<dbReference type="RefSeq" id="WP_202659693.1">
    <property type="nucleotide sequence ID" value="NZ_JAESVP010000004.1"/>
</dbReference>
<dbReference type="AlphaFoldDB" id="A0A8J7MU97"/>
<keyword evidence="1" id="KW-0472">Membrane</keyword>
<keyword evidence="4" id="KW-1185">Reference proteome</keyword>
<dbReference type="Pfam" id="PF07331">
    <property type="entry name" value="TctB"/>
    <property type="match status" value="1"/>
</dbReference>
<evidence type="ECO:0000313" key="4">
    <source>
        <dbReference type="Proteomes" id="UP000619033"/>
    </source>
</evidence>
<evidence type="ECO:0000313" key="3">
    <source>
        <dbReference type="EMBL" id="MBL4928199.1"/>
    </source>
</evidence>
<gene>
    <name evidence="3" type="ORF">JI744_08800</name>
</gene>
<feature type="transmembrane region" description="Helical" evidence="1">
    <location>
        <begin position="82"/>
        <end position="114"/>
    </location>
</feature>
<dbReference type="InterPro" id="IPR009936">
    <property type="entry name" value="DUF1468"/>
</dbReference>
<feature type="transmembrane region" description="Helical" evidence="1">
    <location>
        <begin position="12"/>
        <end position="31"/>
    </location>
</feature>
<sequence>MSGYNPSQRRPDGAALAMAGLLAVLGGVILWDAARLHQTGGYSGVGPGDVARWIGYALLALAVWSGVAAFRETPVRPPRQDAVSVLWVAGGLGAQILLLNTAGFAIATGLLFAFTARGFGKRNLALTIPVGIIFALVVYLVFAGLLKLTLPAGPLEHLFLGK</sequence>
<dbReference type="Proteomes" id="UP000619033">
    <property type="component" value="Unassembled WGS sequence"/>
</dbReference>
<reference evidence="3" key="1">
    <citation type="submission" date="2021-01" db="EMBL/GenBank/DDBJ databases">
        <title>Genome seq and assembly of Tabrizicola sp. KVB23.</title>
        <authorList>
            <person name="Chhetri G."/>
        </authorList>
    </citation>
    <scope>NUCLEOTIDE SEQUENCE</scope>
    <source>
        <strain evidence="3">KVB23</strain>
    </source>
</reference>
<feature type="domain" description="DUF1468" evidence="2">
    <location>
        <begin position="17"/>
        <end position="151"/>
    </location>
</feature>